<accession>A0A0F9XMX2</accession>
<dbReference type="AlphaFoldDB" id="A0A0F9XMX2"/>
<reference evidence="2" key="1">
    <citation type="journal article" date="2015" name="Nature">
        <title>Complex archaea that bridge the gap between prokaryotes and eukaryotes.</title>
        <authorList>
            <person name="Spang A."/>
            <person name="Saw J.H."/>
            <person name="Jorgensen S.L."/>
            <person name="Zaremba-Niedzwiedzka K."/>
            <person name="Martijn J."/>
            <person name="Lind A.E."/>
            <person name="van Eijk R."/>
            <person name="Schleper C."/>
            <person name="Guy L."/>
            <person name="Ettema T.J."/>
        </authorList>
    </citation>
    <scope>NUCLEOTIDE SEQUENCE</scope>
</reference>
<feature type="region of interest" description="Disordered" evidence="1">
    <location>
        <begin position="32"/>
        <end position="63"/>
    </location>
</feature>
<dbReference type="EMBL" id="LAZR01000039">
    <property type="protein sequence ID" value="KKO00737.1"/>
    <property type="molecule type" value="Genomic_DNA"/>
</dbReference>
<name>A0A0F9XMX2_9ZZZZ</name>
<proteinExistence type="predicted"/>
<comment type="caution">
    <text evidence="2">The sequence shown here is derived from an EMBL/GenBank/DDBJ whole genome shotgun (WGS) entry which is preliminary data.</text>
</comment>
<evidence type="ECO:0000313" key="2">
    <source>
        <dbReference type="EMBL" id="KKO00737.1"/>
    </source>
</evidence>
<gene>
    <name evidence="2" type="ORF">LCGC14_0125110</name>
</gene>
<protein>
    <submittedName>
        <fullName evidence="2">Uncharacterized protein</fullName>
    </submittedName>
</protein>
<sequence>MSAPGQRARRAACWALVALVTAVGCDDLTHRSLSPPSASATTQPTTRSANPSPPPLPAEDLPPLAERTFPTARAAALAAMLDPKAAYGPAWNDVDRAATDTMLARAICLRSDLNFDASDELLFDIGRWVRIGGGVGTVNDTAGNIAWAIVQPLPDGTWRVAHRGFGDLPEPLTWTTGGWCDLKLVRNVADSAAVVVLQRFDGRRYRTLWGLRVIGLGEGYRTMTPVAIPPEIVLRIVHDLAPSPPTSAKVARGAAFQGDLDDDGRDELLVQLDRVVIGRRRLDLAKDNSPGNLYLYTRRDGAWEHVLRATNRGPLRMPLAVDAAGLISLETQLARRASLVTLTWYHIREGTIVETGTRRRYE</sequence>
<organism evidence="2">
    <name type="scientific">marine sediment metagenome</name>
    <dbReference type="NCBI Taxonomy" id="412755"/>
    <lineage>
        <taxon>unclassified sequences</taxon>
        <taxon>metagenomes</taxon>
        <taxon>ecological metagenomes</taxon>
    </lineage>
</organism>
<dbReference type="PROSITE" id="PS51257">
    <property type="entry name" value="PROKAR_LIPOPROTEIN"/>
    <property type="match status" value="1"/>
</dbReference>
<evidence type="ECO:0000256" key="1">
    <source>
        <dbReference type="SAM" id="MobiDB-lite"/>
    </source>
</evidence>
<feature type="compositionally biased region" description="Low complexity" evidence="1">
    <location>
        <begin position="34"/>
        <end position="50"/>
    </location>
</feature>